<dbReference type="Proteomes" id="UP000183253">
    <property type="component" value="Unassembled WGS sequence"/>
</dbReference>
<evidence type="ECO:0000256" key="1">
    <source>
        <dbReference type="SAM" id="SignalP"/>
    </source>
</evidence>
<reference evidence="3 4" key="1">
    <citation type="submission" date="2016-10" db="EMBL/GenBank/DDBJ databases">
        <authorList>
            <person name="de Groot N.N."/>
        </authorList>
    </citation>
    <scope>NUCLEOTIDE SEQUENCE [LARGE SCALE GENOMIC DNA]</scope>
    <source>
        <strain evidence="3 4">DSM 25383</strain>
    </source>
</reference>
<dbReference type="EMBL" id="FNRI01000001">
    <property type="protein sequence ID" value="SDZ96276.1"/>
    <property type="molecule type" value="Genomic_DNA"/>
</dbReference>
<gene>
    <name evidence="3" type="ORF">SAMN05444145_101156</name>
</gene>
<dbReference type="STRING" id="1033731.SAMN05444145_101156"/>
<evidence type="ECO:0000313" key="4">
    <source>
        <dbReference type="Proteomes" id="UP000183253"/>
    </source>
</evidence>
<organism evidence="3 4">
    <name type="scientific">Alistipes timonensis JC136</name>
    <dbReference type="NCBI Taxonomy" id="1033731"/>
    <lineage>
        <taxon>Bacteria</taxon>
        <taxon>Pseudomonadati</taxon>
        <taxon>Bacteroidota</taxon>
        <taxon>Bacteroidia</taxon>
        <taxon>Bacteroidales</taxon>
        <taxon>Rikenellaceae</taxon>
        <taxon>Alistipes</taxon>
    </lineage>
</organism>
<keyword evidence="4" id="KW-1185">Reference proteome</keyword>
<proteinExistence type="predicted"/>
<dbReference type="PROSITE" id="PS51257">
    <property type="entry name" value="PROKAR_LIPOPROTEIN"/>
    <property type="match status" value="1"/>
</dbReference>
<dbReference type="Pfam" id="PF14292">
    <property type="entry name" value="SusE"/>
    <property type="match status" value="1"/>
</dbReference>
<dbReference type="AlphaFoldDB" id="A0A1H3XA61"/>
<dbReference type="GO" id="GO:2001070">
    <property type="term" value="F:starch binding"/>
    <property type="evidence" value="ECO:0007669"/>
    <property type="project" value="InterPro"/>
</dbReference>
<accession>A0A1H3XA61</accession>
<evidence type="ECO:0000259" key="2">
    <source>
        <dbReference type="Pfam" id="PF14292"/>
    </source>
</evidence>
<keyword evidence="1" id="KW-0732">Signal</keyword>
<dbReference type="GO" id="GO:0019867">
    <property type="term" value="C:outer membrane"/>
    <property type="evidence" value="ECO:0007669"/>
    <property type="project" value="InterPro"/>
</dbReference>
<sequence>MKKQHFIWILASLLAFAGCDEDKSPYAPTGGEALRIDASVEEIVLDPANNAQTAVTFTWNRGYTYGSAVSVEYCFKMDIADNNFATATDLEVLGPDVFERSFTVEELNDLCLERWGITPGESARLEGKVIARLTADKFLMPGVATTAFDVQTYELPSAPLYLLGDAVEVDGAALGWEPSKAVAMTEEVLSRQYSYKGRFRAGEYVLPRQRTSLLPAFFRGADASSMELCTDAEGTRLRIDRSATYRLVVNTKRLTHTLVYYPEYESVYMVGGATPGDWTIEKATPMTWVEGTAQFVYEGPLVVGELKFPAGKASWDAPFFMPVVEDCTDLTMTGVQLVQPGGVDYKWRVTEAGNYRITLDIDALTISFEKR</sequence>
<feature type="signal peptide" evidence="1">
    <location>
        <begin position="1"/>
        <end position="17"/>
    </location>
</feature>
<evidence type="ECO:0000313" key="3">
    <source>
        <dbReference type="EMBL" id="SDZ96276.1"/>
    </source>
</evidence>
<protein>
    <recommendedName>
        <fullName evidence="2">SusE outer membrane protein domain-containing protein</fullName>
    </recommendedName>
</protein>
<feature type="chain" id="PRO_5010249056" description="SusE outer membrane protein domain-containing protein" evidence="1">
    <location>
        <begin position="18"/>
        <end position="371"/>
    </location>
</feature>
<dbReference type="Gene3D" id="2.60.40.3620">
    <property type="match status" value="1"/>
</dbReference>
<dbReference type="OrthoDB" id="975117at2"/>
<name>A0A1H3XA61_9BACT</name>
<feature type="domain" description="SusE outer membrane protein" evidence="2">
    <location>
        <begin position="31"/>
        <end position="129"/>
    </location>
</feature>
<dbReference type="InterPro" id="IPR025970">
    <property type="entry name" value="SusE"/>
</dbReference>
<dbReference type="RefSeq" id="WP_010259241.1">
    <property type="nucleotide sequence ID" value="NZ_CAEG01000001.1"/>
</dbReference>